<dbReference type="EMBL" id="HBFQ01056406">
    <property type="protein sequence ID" value="CAD8865641.1"/>
    <property type="molecule type" value="Transcribed_RNA"/>
</dbReference>
<feature type="region of interest" description="Disordered" evidence="1">
    <location>
        <begin position="139"/>
        <end position="165"/>
    </location>
</feature>
<feature type="compositionally biased region" description="Basic and acidic residues" evidence="1">
    <location>
        <begin position="15"/>
        <end position="26"/>
    </location>
</feature>
<organism evidence="4">
    <name type="scientific">Noctiluca scintillans</name>
    <name type="common">Sea sparkle</name>
    <name type="synonym">Red tide dinoflagellate</name>
    <dbReference type="NCBI Taxonomy" id="2966"/>
    <lineage>
        <taxon>Eukaryota</taxon>
        <taxon>Sar</taxon>
        <taxon>Alveolata</taxon>
        <taxon>Dinophyceae</taxon>
        <taxon>Noctilucales</taxon>
        <taxon>Noctilucaceae</taxon>
        <taxon>Noctiluca</taxon>
    </lineage>
</organism>
<dbReference type="SUPFAM" id="SSF52025">
    <property type="entry name" value="PA domain"/>
    <property type="match status" value="1"/>
</dbReference>
<dbReference type="InterPro" id="IPR046345">
    <property type="entry name" value="TraB_PrgY-like"/>
</dbReference>
<sequence>MADDEEERTQLLENEGQRPDERPWKGDVGPVEKDAQWFMTLCFDIVLSVPFWYLALFVPVTDEQFYTGLGLLLVLATCWRGYLSYTTQTDLPYTCRRVTADDREIILVATLHISPRAPRDVTAVIDSVGPDVVMIELDEERLDRMRRPDPEAPSEPPPGPKDEDLQQLSLVSPDGQATTIYAQRAFWNAELAGEEVSRQVAYDSANSYGLKKPGGDLAGGLFLVHRGSPGGEFAPFALKAFNAARAGASAVIIINTDEKLPFNAFGRGTLMSDMHCAMSTRSCSFPPIPALLVTQQDGKRILDAVTDGGAQVEFRVRADSYPRRPLWRRLCQACALVFSGIGILYGIIQCCGVDVGEEFLAAEAAASARGIPCVCIDVDLDGFWQRLGSSLLPTPCAIASSLHAWLAFPRCFFTVLFPARGNVDVMGSMVLHAASFPLKTWVAFLFAGYAASLVQSQIMMLGASGAERAVEQTGAVSRKDRRDVQEWMMLIVEMYALPRVYRSICASRDEAMYQGIVGKGRMHSSKTAVVVVGAAHSNGIISRIHAHGL</sequence>
<keyword evidence="2" id="KW-0472">Membrane</keyword>
<dbReference type="Pfam" id="PF02225">
    <property type="entry name" value="PA"/>
    <property type="match status" value="1"/>
</dbReference>
<keyword evidence="2" id="KW-0812">Transmembrane</keyword>
<reference evidence="4" key="1">
    <citation type="submission" date="2021-01" db="EMBL/GenBank/DDBJ databases">
        <authorList>
            <person name="Corre E."/>
            <person name="Pelletier E."/>
            <person name="Niang G."/>
            <person name="Scheremetjew M."/>
            <person name="Finn R."/>
            <person name="Kale V."/>
            <person name="Holt S."/>
            <person name="Cochrane G."/>
            <person name="Meng A."/>
            <person name="Brown T."/>
            <person name="Cohen L."/>
        </authorList>
    </citation>
    <scope>NUCLEOTIDE SEQUENCE</scope>
</reference>
<protein>
    <recommendedName>
        <fullName evidence="3">PA domain-containing protein</fullName>
    </recommendedName>
</protein>
<evidence type="ECO:0000256" key="2">
    <source>
        <dbReference type="SAM" id="Phobius"/>
    </source>
</evidence>
<dbReference type="Gene3D" id="3.50.30.30">
    <property type="match status" value="1"/>
</dbReference>
<dbReference type="InterPro" id="IPR046450">
    <property type="entry name" value="PA_dom_sf"/>
</dbReference>
<evidence type="ECO:0000313" key="4">
    <source>
        <dbReference type="EMBL" id="CAD8865641.1"/>
    </source>
</evidence>
<dbReference type="PANTHER" id="PTHR21530:SF7">
    <property type="entry name" value="TRAB DOMAIN-CONTAINING PROTEIN"/>
    <property type="match status" value="1"/>
</dbReference>
<feature type="compositionally biased region" description="Basic and acidic residues" evidence="1">
    <location>
        <begin position="141"/>
        <end position="150"/>
    </location>
</feature>
<feature type="transmembrane region" description="Helical" evidence="2">
    <location>
        <begin position="37"/>
        <end position="58"/>
    </location>
</feature>
<dbReference type="PANTHER" id="PTHR21530">
    <property type="entry name" value="PHEROMONE SHUTDOWN PROTEIN"/>
    <property type="match status" value="1"/>
</dbReference>
<accession>A0A7S1FH00</accession>
<feature type="domain" description="PA" evidence="3">
    <location>
        <begin position="208"/>
        <end position="301"/>
    </location>
</feature>
<dbReference type="InterPro" id="IPR003137">
    <property type="entry name" value="PA_domain"/>
</dbReference>
<dbReference type="CDD" id="cd00538">
    <property type="entry name" value="PA"/>
    <property type="match status" value="1"/>
</dbReference>
<dbReference type="AlphaFoldDB" id="A0A7S1FH00"/>
<proteinExistence type="predicted"/>
<feature type="transmembrane region" description="Helical" evidence="2">
    <location>
        <begin position="64"/>
        <end position="83"/>
    </location>
</feature>
<gene>
    <name evidence="4" type="ORF">NSCI0253_LOCUS39996</name>
</gene>
<name>A0A7S1FH00_NOCSC</name>
<keyword evidence="2" id="KW-1133">Transmembrane helix</keyword>
<evidence type="ECO:0000256" key="1">
    <source>
        <dbReference type="SAM" id="MobiDB-lite"/>
    </source>
</evidence>
<evidence type="ECO:0000259" key="3">
    <source>
        <dbReference type="Pfam" id="PF02225"/>
    </source>
</evidence>
<feature type="region of interest" description="Disordered" evidence="1">
    <location>
        <begin position="1"/>
        <end position="26"/>
    </location>
</feature>